<dbReference type="InterPro" id="IPR043130">
    <property type="entry name" value="CDP-OH_PTrfase_TM_dom"/>
</dbReference>
<dbReference type="InterPro" id="IPR000462">
    <property type="entry name" value="CDP-OH_P_trans"/>
</dbReference>
<evidence type="ECO:0000313" key="4">
    <source>
        <dbReference type="EMBL" id="NKE73755.1"/>
    </source>
</evidence>
<dbReference type="Pfam" id="PF01066">
    <property type="entry name" value="CDP-OH_P_transf"/>
    <property type="match status" value="1"/>
</dbReference>
<organism evidence="4 5">
    <name type="scientific">Candidatus Manganitrophus noduliformans</name>
    <dbReference type="NCBI Taxonomy" id="2606439"/>
    <lineage>
        <taxon>Bacteria</taxon>
        <taxon>Pseudomonadati</taxon>
        <taxon>Nitrospirota</taxon>
        <taxon>Nitrospiria</taxon>
        <taxon>Candidatus Troglogloeales</taxon>
        <taxon>Candidatus Manganitrophaceae</taxon>
        <taxon>Candidatus Manganitrophus</taxon>
    </lineage>
</organism>
<evidence type="ECO:0000256" key="2">
    <source>
        <dbReference type="RuleBase" id="RU003750"/>
    </source>
</evidence>
<dbReference type="RefSeq" id="WP_168063720.1">
    <property type="nucleotide sequence ID" value="NZ_VTOW01000011.1"/>
</dbReference>
<dbReference type="PROSITE" id="PS00379">
    <property type="entry name" value="CDP_ALCOHOL_P_TRANSF"/>
    <property type="match status" value="1"/>
</dbReference>
<dbReference type="GO" id="GO:0008654">
    <property type="term" value="P:phospholipid biosynthetic process"/>
    <property type="evidence" value="ECO:0007669"/>
    <property type="project" value="InterPro"/>
</dbReference>
<feature type="transmembrane region" description="Helical" evidence="3">
    <location>
        <begin position="77"/>
        <end position="97"/>
    </location>
</feature>
<keyword evidence="5" id="KW-1185">Reference proteome</keyword>
<feature type="transmembrane region" description="Helical" evidence="3">
    <location>
        <begin position="47"/>
        <end position="71"/>
    </location>
</feature>
<dbReference type="GO" id="GO:0016020">
    <property type="term" value="C:membrane"/>
    <property type="evidence" value="ECO:0007669"/>
    <property type="project" value="InterPro"/>
</dbReference>
<dbReference type="InterPro" id="IPR048254">
    <property type="entry name" value="CDP_ALCOHOL_P_TRANSF_CS"/>
</dbReference>
<keyword evidence="3" id="KW-1133">Transmembrane helix</keyword>
<accession>A0A7X6DUV5</accession>
<protein>
    <submittedName>
        <fullName evidence="4">CDP-alcohol phosphatidyltransferase family protein</fullName>
    </submittedName>
</protein>
<evidence type="ECO:0000256" key="3">
    <source>
        <dbReference type="SAM" id="Phobius"/>
    </source>
</evidence>
<feature type="transmembrane region" description="Helical" evidence="3">
    <location>
        <begin position="118"/>
        <end position="142"/>
    </location>
</feature>
<dbReference type="EMBL" id="VTOW01000011">
    <property type="protein sequence ID" value="NKE73755.1"/>
    <property type="molecule type" value="Genomic_DNA"/>
</dbReference>
<sequence>MIETKRSLYRQLNAARRDAKPLAFGSPRATVTIPPISSLKRRLARPFVAFGISPNAVTGLGLVFLIGIAYAFSIQHFLLATGFIALNGFCDLIDGAVARQSNAETPLGKLFDRTADKISDAVILSLYPLFMQVPFPLGVYVVTTTLISTNISSNIEAVFHQPISDALSLRAARYALLIALTPFQQFFLLFILLSLLTTYSLIQRLLTAWRLSIR</sequence>
<dbReference type="Gene3D" id="1.20.120.1760">
    <property type="match status" value="1"/>
</dbReference>
<comment type="similarity">
    <text evidence="2">Belongs to the CDP-alcohol phosphatidyltransferase class-I family.</text>
</comment>
<dbReference type="Proteomes" id="UP000534783">
    <property type="component" value="Unassembled WGS sequence"/>
</dbReference>
<dbReference type="GO" id="GO:0016780">
    <property type="term" value="F:phosphotransferase activity, for other substituted phosphate groups"/>
    <property type="evidence" value="ECO:0007669"/>
    <property type="project" value="InterPro"/>
</dbReference>
<comment type="caution">
    <text evidence="4">The sequence shown here is derived from an EMBL/GenBank/DDBJ whole genome shotgun (WGS) entry which is preliminary data.</text>
</comment>
<reference evidence="4 5" key="1">
    <citation type="journal article" date="2020" name="Nature">
        <title>Bacterial chemolithoautotrophy via manganese oxidation.</title>
        <authorList>
            <person name="Yu H."/>
            <person name="Leadbetter J.R."/>
        </authorList>
    </citation>
    <scope>NUCLEOTIDE SEQUENCE [LARGE SCALE GENOMIC DNA]</scope>
    <source>
        <strain evidence="4 5">Mn-1</strain>
    </source>
</reference>
<keyword evidence="3" id="KW-0472">Membrane</keyword>
<gene>
    <name evidence="4" type="ORF">MNODULE_23680</name>
</gene>
<keyword evidence="1 2" id="KW-0808">Transferase</keyword>
<evidence type="ECO:0000256" key="1">
    <source>
        <dbReference type="ARBA" id="ARBA00022679"/>
    </source>
</evidence>
<proteinExistence type="inferred from homology"/>
<feature type="transmembrane region" description="Helical" evidence="3">
    <location>
        <begin position="174"/>
        <end position="202"/>
    </location>
</feature>
<dbReference type="AlphaFoldDB" id="A0A7X6DUV5"/>
<evidence type="ECO:0000313" key="5">
    <source>
        <dbReference type="Proteomes" id="UP000534783"/>
    </source>
</evidence>
<name>A0A7X6DUV5_9BACT</name>
<keyword evidence="3" id="KW-0812">Transmembrane</keyword>